<sequence length="287" mass="31192">MPPNWTRLIRFIAHEDGQVHLGEVIPTEYADVGLAALDGPKFFAKVITGSVFDGVVTSRTLTVESLLCPISASEVPLIRCMGLNYRDHALEANLPIPDVPVLFIKPRTALSGPYPAAIPIPRLAQDGTSDYEAELCFVMGKSGRDIPEEHAMEYVLGFTAGNDVSARTQQFQNSQWCFSKGFDGSCPLGPVLVAPSALGDVHNLRIRAMHNGKVVQDSNTREMIFTIPKIISFLSQGTTLERGTVVMTGTGPGVGSMRTPKVTLKHGDDIYVEIENIGTLVNSVYYE</sequence>
<dbReference type="Gene3D" id="3.90.850.10">
    <property type="entry name" value="Fumarylacetoacetase-like, C-terminal domain"/>
    <property type="match status" value="1"/>
</dbReference>
<protein>
    <recommendedName>
        <fullName evidence="3">Fumarylacetoacetase-like C-terminal domain-containing protein</fullName>
    </recommendedName>
</protein>
<name>A0A9P7MUY9_9HYPO</name>
<evidence type="ECO:0000259" key="3">
    <source>
        <dbReference type="Pfam" id="PF01557"/>
    </source>
</evidence>
<evidence type="ECO:0000256" key="1">
    <source>
        <dbReference type="ARBA" id="ARBA00010211"/>
    </source>
</evidence>
<dbReference type="OrthoDB" id="411064at2759"/>
<dbReference type="InterPro" id="IPR036663">
    <property type="entry name" value="Fumarylacetoacetase_C_sf"/>
</dbReference>
<evidence type="ECO:0000256" key="2">
    <source>
        <dbReference type="ARBA" id="ARBA00022723"/>
    </source>
</evidence>
<dbReference type="GO" id="GO:0006107">
    <property type="term" value="P:oxaloacetate metabolic process"/>
    <property type="evidence" value="ECO:0007669"/>
    <property type="project" value="UniProtKB-ARBA"/>
</dbReference>
<accession>A0A9P7MUY9</accession>
<reference evidence="4" key="1">
    <citation type="journal article" date="2020" name="bioRxiv">
        <title>Whole genome comparisons of ergot fungi reveals the divergence and evolution of species within the genus Claviceps are the result of varying mechanisms driving genome evolution and host range expansion.</title>
        <authorList>
            <person name="Wyka S.A."/>
            <person name="Mondo S.J."/>
            <person name="Liu M."/>
            <person name="Dettman J."/>
            <person name="Nalam V."/>
            <person name="Broders K.D."/>
        </authorList>
    </citation>
    <scope>NUCLEOTIDE SEQUENCE</scope>
    <source>
        <strain evidence="4">CCC 1102</strain>
    </source>
</reference>
<dbReference type="AlphaFoldDB" id="A0A9P7MUY9"/>
<evidence type="ECO:0000313" key="5">
    <source>
        <dbReference type="Proteomes" id="UP000784919"/>
    </source>
</evidence>
<comment type="caution">
    <text evidence="4">The sequence shown here is derived from an EMBL/GenBank/DDBJ whole genome shotgun (WGS) entry which is preliminary data.</text>
</comment>
<comment type="similarity">
    <text evidence="1">Belongs to the FAH family.</text>
</comment>
<keyword evidence="2" id="KW-0479">Metal-binding</keyword>
<dbReference type="SUPFAM" id="SSF56529">
    <property type="entry name" value="FAH"/>
    <property type="match status" value="1"/>
</dbReference>
<feature type="domain" description="Fumarylacetoacetase-like C-terminal" evidence="3">
    <location>
        <begin position="78"/>
        <end position="284"/>
    </location>
</feature>
<dbReference type="GO" id="GO:0046872">
    <property type="term" value="F:metal ion binding"/>
    <property type="evidence" value="ECO:0007669"/>
    <property type="project" value="UniProtKB-KW"/>
</dbReference>
<dbReference type="EMBL" id="SRPS01000064">
    <property type="protein sequence ID" value="KAG5971042.1"/>
    <property type="molecule type" value="Genomic_DNA"/>
</dbReference>
<organism evidence="4 5">
    <name type="scientific">Claviceps arundinis</name>
    <dbReference type="NCBI Taxonomy" id="1623583"/>
    <lineage>
        <taxon>Eukaryota</taxon>
        <taxon>Fungi</taxon>
        <taxon>Dikarya</taxon>
        <taxon>Ascomycota</taxon>
        <taxon>Pezizomycotina</taxon>
        <taxon>Sordariomycetes</taxon>
        <taxon>Hypocreomycetidae</taxon>
        <taxon>Hypocreales</taxon>
        <taxon>Clavicipitaceae</taxon>
        <taxon>Claviceps</taxon>
    </lineage>
</organism>
<dbReference type="PANTHER" id="PTHR11820">
    <property type="entry name" value="ACYLPYRUVASE"/>
    <property type="match status" value="1"/>
</dbReference>
<dbReference type="GO" id="GO:0050163">
    <property type="term" value="F:oxaloacetate tautomerase activity"/>
    <property type="evidence" value="ECO:0007669"/>
    <property type="project" value="UniProtKB-ARBA"/>
</dbReference>
<proteinExistence type="inferred from homology"/>
<dbReference type="Pfam" id="PF01557">
    <property type="entry name" value="FAA_hydrolase"/>
    <property type="match status" value="1"/>
</dbReference>
<gene>
    <name evidence="4" type="ORF">E4U56_007122</name>
</gene>
<dbReference type="FunFam" id="3.90.850.10:FF:000002">
    <property type="entry name" value="2-hydroxyhepta-2,4-diene-1,7-dioate isomerase"/>
    <property type="match status" value="1"/>
</dbReference>
<dbReference type="Proteomes" id="UP000784919">
    <property type="component" value="Unassembled WGS sequence"/>
</dbReference>
<dbReference type="PANTHER" id="PTHR11820:SF112">
    <property type="entry name" value="FUMARYLACETOACETATE HYDROLASE FAMILY PROTEIN (AFU_ORTHOLOGUE AFUA_1G02370)-RELATED"/>
    <property type="match status" value="1"/>
</dbReference>
<dbReference type="InterPro" id="IPR011234">
    <property type="entry name" value="Fumarylacetoacetase-like_C"/>
</dbReference>
<evidence type="ECO:0000313" key="4">
    <source>
        <dbReference type="EMBL" id="KAG5971042.1"/>
    </source>
</evidence>